<dbReference type="InterPro" id="IPR012337">
    <property type="entry name" value="RNaseH-like_sf"/>
</dbReference>
<evidence type="ECO:0000256" key="3">
    <source>
        <dbReference type="ARBA" id="ARBA00022839"/>
    </source>
</evidence>
<dbReference type="PANTHER" id="PTHR30231">
    <property type="entry name" value="DNA POLYMERASE III SUBUNIT EPSILON"/>
    <property type="match status" value="1"/>
</dbReference>
<sequence>MVFLKFKKGKFSTNKLISKSESFKKIRHQKNQSNSNLASGIREEHDYCVTVSDNLNVIKPVSNIAGGRSDEEVELIYDRTDILPDNLVPLNFCRFIIEIDLIIQGLESCSNCMKPLHLKDSLGVLPRGLGGWLYIECKQCIRVKKIPLSKRHFTTPSKRGPGVFDVNTKIATGMLHVGLGETQLSNLLASVNLHYLSVSGLKTREEEVGAALESYAEESMIKYLNMESNLQENTHGLLTCNVAKRKGIVPKEHKCSKNHTGSSKGMEPALVVNMIKDVINKGVDIKEIAGYDDTTGFQRAQNVLKIKLKKRSDKNHIKKNISKQIYAIKKNYKELSQRVINYIMQDFSYMVAQNKKKNTEGVTTGLKAMVGHIFVDHSFCNTKWCVFLENPLAKFSKLPYGKPLQNLELKKELDRIFIKKLSIQAQKLANLASTQTNENLNQMLATKAPKYKHYSASNSLSYRFSATLTVAQKNEGHRYVHEVHESMGLSPGNFTIKRATFMDKIRRKYSKLQKTRKYKRRKIELKSEKCNSNGIAVVLEGTTYESNIDIEDDITDQLEEIPTWKQITAEENFPIIVFDLETTGLSRQSDIVQIAAVTEKETFSAYVTPSKKITPQASDITKLAFFDGQMYYDEVPVESSPPFEVFANLIAFLSKFPSKPTLVGHNIKTFDCHILYNQLNKLKMWDEFCLYLNGFIDTRILCKSEYPGRQSYKQCDLVSDF</sequence>
<dbReference type="Pfam" id="PF20700">
    <property type="entry name" value="Mutator"/>
    <property type="match status" value="2"/>
</dbReference>
<dbReference type="Gene3D" id="3.30.420.10">
    <property type="entry name" value="Ribonuclease H-like superfamily/Ribonuclease H"/>
    <property type="match status" value="1"/>
</dbReference>
<keyword evidence="2" id="KW-0378">Hydrolase</keyword>
<keyword evidence="7" id="KW-1185">Reference proteome</keyword>
<keyword evidence="3" id="KW-0269">Exonuclease</keyword>
<feature type="domain" description="Mutator-like transposase" evidence="5">
    <location>
        <begin position="97"/>
        <end position="233"/>
    </location>
</feature>
<dbReference type="Pfam" id="PF00929">
    <property type="entry name" value="RNase_T"/>
    <property type="match status" value="1"/>
</dbReference>
<keyword evidence="1" id="KW-0540">Nuclease</keyword>
<dbReference type="OrthoDB" id="7698403at2759"/>
<evidence type="ECO:0000256" key="2">
    <source>
        <dbReference type="ARBA" id="ARBA00022801"/>
    </source>
</evidence>
<accession>A0A6J8CCD1</accession>
<dbReference type="SUPFAM" id="SSF53098">
    <property type="entry name" value="Ribonuclease H-like"/>
    <property type="match status" value="1"/>
</dbReference>
<feature type="domain" description="Mutator-like transposase" evidence="5">
    <location>
        <begin position="239"/>
        <end position="385"/>
    </location>
</feature>
<gene>
    <name evidence="6" type="ORF">MCOR_27611</name>
</gene>
<dbReference type="GO" id="GO:0003676">
    <property type="term" value="F:nucleic acid binding"/>
    <property type="evidence" value="ECO:0007669"/>
    <property type="project" value="InterPro"/>
</dbReference>
<feature type="domain" description="Exonuclease" evidence="4">
    <location>
        <begin position="576"/>
        <end position="713"/>
    </location>
</feature>
<dbReference type="InterPro" id="IPR013520">
    <property type="entry name" value="Ribonucl_H"/>
</dbReference>
<dbReference type="CDD" id="cd06127">
    <property type="entry name" value="DEDDh"/>
    <property type="match status" value="1"/>
</dbReference>
<evidence type="ECO:0000313" key="7">
    <source>
        <dbReference type="Proteomes" id="UP000507470"/>
    </source>
</evidence>
<evidence type="ECO:0000259" key="4">
    <source>
        <dbReference type="Pfam" id="PF00929"/>
    </source>
</evidence>
<dbReference type="AlphaFoldDB" id="A0A6J8CCD1"/>
<reference evidence="6 7" key="1">
    <citation type="submission" date="2020-06" db="EMBL/GenBank/DDBJ databases">
        <authorList>
            <person name="Li R."/>
            <person name="Bekaert M."/>
        </authorList>
    </citation>
    <scope>NUCLEOTIDE SEQUENCE [LARGE SCALE GENOMIC DNA]</scope>
    <source>
        <strain evidence="7">wild</strain>
    </source>
</reference>
<proteinExistence type="predicted"/>
<evidence type="ECO:0000313" key="6">
    <source>
        <dbReference type="EMBL" id="CAC5392684.1"/>
    </source>
</evidence>
<evidence type="ECO:0000256" key="1">
    <source>
        <dbReference type="ARBA" id="ARBA00022722"/>
    </source>
</evidence>
<dbReference type="PANTHER" id="PTHR30231:SF4">
    <property type="entry name" value="PROTEIN NEN2"/>
    <property type="match status" value="1"/>
</dbReference>
<dbReference type="InterPro" id="IPR036397">
    <property type="entry name" value="RNaseH_sf"/>
</dbReference>
<dbReference type="InterPro" id="IPR049012">
    <property type="entry name" value="Mutator_transp_dom"/>
</dbReference>
<evidence type="ECO:0000259" key="5">
    <source>
        <dbReference type="Pfam" id="PF20700"/>
    </source>
</evidence>
<name>A0A6J8CCD1_MYTCO</name>
<dbReference type="Proteomes" id="UP000507470">
    <property type="component" value="Unassembled WGS sequence"/>
</dbReference>
<protein>
    <submittedName>
        <fullName evidence="6">Uncharacterized protein</fullName>
    </submittedName>
</protein>
<dbReference type="GO" id="GO:0008408">
    <property type="term" value="F:3'-5' exonuclease activity"/>
    <property type="evidence" value="ECO:0007669"/>
    <property type="project" value="TreeGrafter"/>
</dbReference>
<organism evidence="6 7">
    <name type="scientific">Mytilus coruscus</name>
    <name type="common">Sea mussel</name>
    <dbReference type="NCBI Taxonomy" id="42192"/>
    <lineage>
        <taxon>Eukaryota</taxon>
        <taxon>Metazoa</taxon>
        <taxon>Spiralia</taxon>
        <taxon>Lophotrochozoa</taxon>
        <taxon>Mollusca</taxon>
        <taxon>Bivalvia</taxon>
        <taxon>Autobranchia</taxon>
        <taxon>Pteriomorphia</taxon>
        <taxon>Mytilida</taxon>
        <taxon>Mytiloidea</taxon>
        <taxon>Mytilidae</taxon>
        <taxon>Mytilinae</taxon>
        <taxon>Mytilus</taxon>
    </lineage>
</organism>
<dbReference type="EMBL" id="CACVKT020005043">
    <property type="protein sequence ID" value="CAC5392684.1"/>
    <property type="molecule type" value="Genomic_DNA"/>
</dbReference>